<organism evidence="2 3">
    <name type="scientific">Oharaeibacter diazotrophicus</name>
    <dbReference type="NCBI Taxonomy" id="1920512"/>
    <lineage>
        <taxon>Bacteria</taxon>
        <taxon>Pseudomonadati</taxon>
        <taxon>Pseudomonadota</taxon>
        <taxon>Alphaproteobacteria</taxon>
        <taxon>Hyphomicrobiales</taxon>
        <taxon>Pleomorphomonadaceae</taxon>
        <taxon>Oharaeibacter</taxon>
    </lineage>
</organism>
<keyword evidence="3" id="KW-1185">Reference proteome</keyword>
<dbReference type="GO" id="GO:0016740">
    <property type="term" value="F:transferase activity"/>
    <property type="evidence" value="ECO:0007669"/>
    <property type="project" value="UniProtKB-KW"/>
</dbReference>
<dbReference type="InterPro" id="IPR050266">
    <property type="entry name" value="AB_hydrolase_sf"/>
</dbReference>
<evidence type="ECO:0000259" key="1">
    <source>
        <dbReference type="Pfam" id="PF00561"/>
    </source>
</evidence>
<dbReference type="InterPro" id="IPR000073">
    <property type="entry name" value="AB_hydrolase_1"/>
</dbReference>
<feature type="domain" description="AB hydrolase-1" evidence="1">
    <location>
        <begin position="17"/>
        <end position="240"/>
    </location>
</feature>
<accession>A0A4R6RDN0</accession>
<comment type="caution">
    <text evidence="2">The sequence shown here is derived from an EMBL/GenBank/DDBJ whole genome shotgun (WGS) entry which is preliminary data.</text>
</comment>
<proteinExistence type="predicted"/>
<reference evidence="2 3" key="1">
    <citation type="submission" date="2019-03" db="EMBL/GenBank/DDBJ databases">
        <title>Genomic Encyclopedia of Type Strains, Phase IV (KMG-IV): sequencing the most valuable type-strain genomes for metagenomic binning, comparative biology and taxonomic classification.</title>
        <authorList>
            <person name="Goeker M."/>
        </authorList>
    </citation>
    <scope>NUCLEOTIDE SEQUENCE [LARGE SCALE GENOMIC DNA]</scope>
    <source>
        <strain evidence="2 3">DSM 102969</strain>
    </source>
</reference>
<sequence>MSTPLPHTVRGEADGRPPVVLLHGFAGDALGWTSVQLALERRRRSIAFDLPGHGRALAWPEIGHAGLAAKAVTASLDALDLPAVHLVGHSMGGAVAALIALRDPGRIASLTLVAPGGFGRDINHRLLRRFAAARAESEIAPLLEQFFGYSARLPRRMAAQIALGRDEPGRIEALTTVAEAILDGEGQRTVDRDGIGALTAPVRVIWGEDDRVLPVRQSEGLAGAIAVHRFAGVGHMPHLEVPSAVARVVAEQIATA</sequence>
<dbReference type="Gene3D" id="3.40.50.1820">
    <property type="entry name" value="alpha/beta hydrolase"/>
    <property type="match status" value="1"/>
</dbReference>
<dbReference type="AlphaFoldDB" id="A0A4R6RDN0"/>
<evidence type="ECO:0000313" key="2">
    <source>
        <dbReference type="EMBL" id="TDP84175.1"/>
    </source>
</evidence>
<dbReference type="InterPro" id="IPR029058">
    <property type="entry name" value="AB_hydrolase_fold"/>
</dbReference>
<protein>
    <submittedName>
        <fullName evidence="2">Pyruvate dehydrogenase E2 component (Dihydrolipoamide acetyltransferase)</fullName>
    </submittedName>
</protein>
<dbReference type="GO" id="GO:0016020">
    <property type="term" value="C:membrane"/>
    <property type="evidence" value="ECO:0007669"/>
    <property type="project" value="TreeGrafter"/>
</dbReference>
<keyword evidence="2" id="KW-0670">Pyruvate</keyword>
<dbReference type="EMBL" id="SNXY01000008">
    <property type="protein sequence ID" value="TDP84175.1"/>
    <property type="molecule type" value="Genomic_DNA"/>
</dbReference>
<dbReference type="SUPFAM" id="SSF53474">
    <property type="entry name" value="alpha/beta-Hydrolases"/>
    <property type="match status" value="1"/>
</dbReference>
<dbReference type="Proteomes" id="UP000294547">
    <property type="component" value="Unassembled WGS sequence"/>
</dbReference>
<evidence type="ECO:0000313" key="3">
    <source>
        <dbReference type="Proteomes" id="UP000294547"/>
    </source>
</evidence>
<dbReference type="OrthoDB" id="9804723at2"/>
<keyword evidence="2" id="KW-0808">Transferase</keyword>
<name>A0A4R6RDN0_9HYPH</name>
<dbReference type="PANTHER" id="PTHR43798">
    <property type="entry name" value="MONOACYLGLYCEROL LIPASE"/>
    <property type="match status" value="1"/>
</dbReference>
<gene>
    <name evidence="2" type="ORF">EDD54_2779</name>
</gene>
<dbReference type="Pfam" id="PF00561">
    <property type="entry name" value="Abhydrolase_1"/>
    <property type="match status" value="1"/>
</dbReference>
<dbReference type="RefSeq" id="WP_126540116.1">
    <property type="nucleotide sequence ID" value="NZ_BSPM01000002.1"/>
</dbReference>
<dbReference type="PANTHER" id="PTHR43798:SF33">
    <property type="entry name" value="HYDROLASE, PUTATIVE (AFU_ORTHOLOGUE AFUA_2G14860)-RELATED"/>
    <property type="match status" value="1"/>
</dbReference>
<dbReference type="PRINTS" id="PR00111">
    <property type="entry name" value="ABHYDROLASE"/>
</dbReference>